<accession>A0A4P6EGU3</accession>
<dbReference type="InterPro" id="IPR021403">
    <property type="entry name" value="DUF3043"/>
</dbReference>
<keyword evidence="2" id="KW-1133">Transmembrane helix</keyword>
<evidence type="ECO:0000256" key="1">
    <source>
        <dbReference type="SAM" id="MobiDB-lite"/>
    </source>
</evidence>
<name>A0A4P6EGU3_9MICO</name>
<keyword evidence="2" id="KW-0812">Transmembrane</keyword>
<keyword evidence="2" id="KW-0472">Membrane</keyword>
<feature type="transmembrane region" description="Helical" evidence="2">
    <location>
        <begin position="134"/>
        <end position="154"/>
    </location>
</feature>
<feature type="compositionally biased region" description="Basic and acidic residues" evidence="1">
    <location>
        <begin position="58"/>
        <end position="69"/>
    </location>
</feature>
<protein>
    <submittedName>
        <fullName evidence="3">DUF3043 domain-containing protein</fullName>
    </submittedName>
</protein>
<evidence type="ECO:0000313" key="3">
    <source>
        <dbReference type="EMBL" id="QAY61574.1"/>
    </source>
</evidence>
<dbReference type="Proteomes" id="UP000293995">
    <property type="component" value="Chromosome"/>
</dbReference>
<evidence type="ECO:0000256" key="2">
    <source>
        <dbReference type="SAM" id="Phobius"/>
    </source>
</evidence>
<dbReference type="Pfam" id="PF11241">
    <property type="entry name" value="DUF3043"/>
    <property type="match status" value="1"/>
</dbReference>
<evidence type="ECO:0000313" key="4">
    <source>
        <dbReference type="Proteomes" id="UP000293995"/>
    </source>
</evidence>
<dbReference type="KEGG" id="mprt:ET475_17435"/>
<feature type="region of interest" description="Disordered" evidence="1">
    <location>
        <begin position="21"/>
        <end position="69"/>
    </location>
</feature>
<dbReference type="OrthoDB" id="5194448at2"/>
<dbReference type="AlphaFoldDB" id="A0A4P6EGU3"/>
<feature type="transmembrane region" description="Helical" evidence="2">
    <location>
        <begin position="107"/>
        <end position="128"/>
    </location>
</feature>
<proteinExistence type="predicted"/>
<gene>
    <name evidence="3" type="ORF">ET475_17435</name>
</gene>
<keyword evidence="4" id="KW-1185">Reference proteome</keyword>
<organism evidence="3 4">
    <name type="scientific">Microbacterium protaetiae</name>
    <dbReference type="NCBI Taxonomy" id="2509458"/>
    <lineage>
        <taxon>Bacteria</taxon>
        <taxon>Bacillati</taxon>
        <taxon>Actinomycetota</taxon>
        <taxon>Actinomycetes</taxon>
        <taxon>Micrococcales</taxon>
        <taxon>Microbacteriaceae</taxon>
        <taxon>Microbacterium</taxon>
    </lineage>
</organism>
<reference evidence="3 4" key="1">
    <citation type="submission" date="2019-01" db="EMBL/GenBank/DDBJ databases">
        <title>Genome sequencing of strain DFW100M-13.</title>
        <authorList>
            <person name="Heo J."/>
            <person name="Kim S.-J."/>
            <person name="Kim J.-S."/>
            <person name="Hong S.-B."/>
            <person name="Kwon S.-W."/>
        </authorList>
    </citation>
    <scope>NUCLEOTIDE SEQUENCE [LARGE SCALE GENOMIC DNA]</scope>
    <source>
        <strain evidence="3 4">DFW100M-13</strain>
    </source>
</reference>
<sequence>MRVILKAPIHRSRGFIVSKKTAADEQDVAEETSTSGKGRPTPTRAEQEAARKRPLVADTKEAKARQKADVAAQRERARIGMAAGDDKYLPARDKGPQRRFVRDTIDAGWHVGELVMPLMILVIVVMMINAPLIQFYAMIVLWAYVVLVIIDMVITSMRIKSAAAKKFGDRREKGLGWYGAMRTIQMRWMRLPKPQVKRGQHPAR</sequence>
<dbReference type="EMBL" id="CP035494">
    <property type="protein sequence ID" value="QAY61574.1"/>
    <property type="molecule type" value="Genomic_DNA"/>
</dbReference>